<evidence type="ECO:0000256" key="3">
    <source>
        <dbReference type="ARBA" id="ARBA00023163"/>
    </source>
</evidence>
<dbReference type="Gene3D" id="1.10.10.10">
    <property type="entry name" value="Winged helix-like DNA-binding domain superfamily/Winged helix DNA-binding domain"/>
    <property type="match status" value="1"/>
</dbReference>
<dbReference type="RefSeq" id="WP_380585861.1">
    <property type="nucleotide sequence ID" value="NZ_JBHSQJ010000086.1"/>
</dbReference>
<evidence type="ECO:0000259" key="5">
    <source>
        <dbReference type="SMART" id="SM00418"/>
    </source>
</evidence>
<reference evidence="7" key="1">
    <citation type="journal article" date="2019" name="Int. J. Syst. Evol. Microbiol.">
        <title>The Global Catalogue of Microorganisms (GCM) 10K type strain sequencing project: providing services to taxonomists for standard genome sequencing and annotation.</title>
        <authorList>
            <consortium name="The Broad Institute Genomics Platform"/>
            <consortium name="The Broad Institute Genome Sequencing Center for Infectious Disease"/>
            <person name="Wu L."/>
            <person name="Ma J."/>
        </authorList>
    </citation>
    <scope>NUCLEOTIDE SEQUENCE [LARGE SCALE GENOMIC DNA]</scope>
    <source>
        <strain evidence="7">JCM 4816</strain>
    </source>
</reference>
<dbReference type="InterPro" id="IPR051011">
    <property type="entry name" value="Metal_resp_trans_reg"/>
</dbReference>
<evidence type="ECO:0000313" key="7">
    <source>
        <dbReference type="Proteomes" id="UP001596174"/>
    </source>
</evidence>
<evidence type="ECO:0000313" key="6">
    <source>
        <dbReference type="EMBL" id="MFC5909768.1"/>
    </source>
</evidence>
<proteinExistence type="predicted"/>
<dbReference type="CDD" id="cd00090">
    <property type="entry name" value="HTH_ARSR"/>
    <property type="match status" value="1"/>
</dbReference>
<dbReference type="EMBL" id="JBHSQJ010000086">
    <property type="protein sequence ID" value="MFC5909768.1"/>
    <property type="molecule type" value="Genomic_DNA"/>
</dbReference>
<dbReference type="Proteomes" id="UP001596174">
    <property type="component" value="Unassembled WGS sequence"/>
</dbReference>
<evidence type="ECO:0000256" key="4">
    <source>
        <dbReference type="SAM" id="MobiDB-lite"/>
    </source>
</evidence>
<dbReference type="SUPFAM" id="SSF46785">
    <property type="entry name" value="Winged helix' DNA-binding domain"/>
    <property type="match status" value="1"/>
</dbReference>
<organism evidence="6 7">
    <name type="scientific">Streptacidiphilus monticola</name>
    <dbReference type="NCBI Taxonomy" id="2161674"/>
    <lineage>
        <taxon>Bacteria</taxon>
        <taxon>Bacillati</taxon>
        <taxon>Actinomycetota</taxon>
        <taxon>Actinomycetes</taxon>
        <taxon>Kitasatosporales</taxon>
        <taxon>Streptomycetaceae</taxon>
        <taxon>Streptacidiphilus</taxon>
    </lineage>
</organism>
<accession>A0ABW1G652</accession>
<dbReference type="InterPro" id="IPR036390">
    <property type="entry name" value="WH_DNA-bd_sf"/>
</dbReference>
<dbReference type="SMART" id="SM00418">
    <property type="entry name" value="HTH_ARSR"/>
    <property type="match status" value="1"/>
</dbReference>
<keyword evidence="1" id="KW-0805">Transcription regulation</keyword>
<dbReference type="InterPro" id="IPR001845">
    <property type="entry name" value="HTH_ArsR_DNA-bd_dom"/>
</dbReference>
<dbReference type="InterPro" id="IPR011991">
    <property type="entry name" value="ArsR-like_HTH"/>
</dbReference>
<evidence type="ECO:0000256" key="1">
    <source>
        <dbReference type="ARBA" id="ARBA00023015"/>
    </source>
</evidence>
<keyword evidence="3" id="KW-0804">Transcription</keyword>
<name>A0ABW1G652_9ACTN</name>
<gene>
    <name evidence="6" type="ORF">ACFP3V_21460</name>
</gene>
<feature type="region of interest" description="Disordered" evidence="4">
    <location>
        <begin position="243"/>
        <end position="262"/>
    </location>
</feature>
<dbReference type="PANTHER" id="PTHR43132">
    <property type="entry name" value="ARSENICAL RESISTANCE OPERON REPRESSOR ARSR-RELATED"/>
    <property type="match status" value="1"/>
</dbReference>
<feature type="domain" description="HTH arsR-type" evidence="5">
    <location>
        <begin position="265"/>
        <end position="340"/>
    </location>
</feature>
<dbReference type="PANTHER" id="PTHR43132:SF6">
    <property type="entry name" value="HTH-TYPE TRANSCRIPTIONAL REPRESSOR CZRA"/>
    <property type="match status" value="1"/>
</dbReference>
<dbReference type="Pfam" id="PF12840">
    <property type="entry name" value="HTH_20"/>
    <property type="match status" value="1"/>
</dbReference>
<sequence>MVLLRLDSLALSRSRFALSPLAETLGAVIVLSRPCTTPWLAAWHARHHAAFRARLEADPFARGLVMLVGATKYLPDQVSLPPSGGMATTLESELAEMAAVPDAAVHSSLRESLARSWEEHDLDWLTGHGFAARTADLFRAVWHEHLAADWPARRALLERDVTYRAGLLAAYGWPRALHRMSRRSAWVGADAIRFSDRPGPDRVVGPDGMLFVPVTAPRGTWLCEAPHRPYALVYPARGVGQLGEPEASAGRGERTGPEGSRPDAAALDRLIGSGRAAILRALERPATSSELSVLFGQSLGTIGGHLAVLRDADLVSRTRVGRRVVYRRTGLGDRLVGVGGGGAHAGS</sequence>
<comment type="caution">
    <text evidence="6">The sequence shown here is derived from an EMBL/GenBank/DDBJ whole genome shotgun (WGS) entry which is preliminary data.</text>
</comment>
<keyword evidence="2" id="KW-0238">DNA-binding</keyword>
<evidence type="ECO:0000256" key="2">
    <source>
        <dbReference type="ARBA" id="ARBA00023125"/>
    </source>
</evidence>
<dbReference type="InterPro" id="IPR036388">
    <property type="entry name" value="WH-like_DNA-bd_sf"/>
</dbReference>
<keyword evidence="7" id="KW-1185">Reference proteome</keyword>
<protein>
    <submittedName>
        <fullName evidence="6">Helix-turn-helix domain-containing protein</fullName>
    </submittedName>
</protein>